<dbReference type="Gene3D" id="3.30.40.250">
    <property type="match status" value="1"/>
</dbReference>
<evidence type="ECO:0000256" key="1">
    <source>
        <dbReference type="SAM" id="MobiDB-lite"/>
    </source>
</evidence>
<evidence type="ECO:0000259" key="2">
    <source>
        <dbReference type="PROSITE" id="PS51664"/>
    </source>
</evidence>
<gene>
    <name evidence="3" type="ORF">KDA82_07025</name>
</gene>
<feature type="domain" description="YcaO" evidence="2">
    <location>
        <begin position="364"/>
        <end position="740"/>
    </location>
</feature>
<feature type="region of interest" description="Disordered" evidence="1">
    <location>
        <begin position="106"/>
        <end position="137"/>
    </location>
</feature>
<dbReference type="Gene3D" id="3.40.50.720">
    <property type="entry name" value="NAD(P)-binding Rossmann-like Domain"/>
    <property type="match status" value="1"/>
</dbReference>
<dbReference type="EMBL" id="JAGSMN010000134">
    <property type="protein sequence ID" value="MBR7672776.1"/>
    <property type="molecule type" value="Genomic_DNA"/>
</dbReference>
<dbReference type="PROSITE" id="PS51664">
    <property type="entry name" value="YCAO"/>
    <property type="match status" value="1"/>
</dbReference>
<evidence type="ECO:0000313" key="4">
    <source>
        <dbReference type="Proteomes" id="UP000675554"/>
    </source>
</evidence>
<dbReference type="InterPro" id="IPR022291">
    <property type="entry name" value="Bacteriocin_synth_cyclodeHase"/>
</dbReference>
<dbReference type="InterPro" id="IPR003776">
    <property type="entry name" value="YcaO-like_dom"/>
</dbReference>
<proteinExistence type="predicted"/>
<feature type="region of interest" description="Disordered" evidence="1">
    <location>
        <begin position="278"/>
        <end position="306"/>
    </location>
</feature>
<dbReference type="AlphaFoldDB" id="A0A8T4IKE7"/>
<evidence type="ECO:0000313" key="3">
    <source>
        <dbReference type="EMBL" id="MBR7672776.1"/>
    </source>
</evidence>
<dbReference type="NCBIfam" id="TIGR00702">
    <property type="entry name" value="YcaO-type kinase domain"/>
    <property type="match status" value="1"/>
</dbReference>
<feature type="compositionally biased region" description="Low complexity" evidence="1">
    <location>
        <begin position="126"/>
        <end position="137"/>
    </location>
</feature>
<dbReference type="PANTHER" id="PTHR37809:SF1">
    <property type="entry name" value="RIBOSOMAL PROTEIN S12 METHYLTHIOTRANSFERASE ACCESSORY FACTOR YCAO"/>
    <property type="match status" value="1"/>
</dbReference>
<comment type="caution">
    <text evidence="3">The sequence shown here is derived from an EMBL/GenBank/DDBJ whole genome shotgun (WGS) entry which is preliminary data.</text>
</comment>
<protein>
    <submittedName>
        <fullName evidence="3">TOMM leader peptide-binding protein</fullName>
    </submittedName>
</protein>
<dbReference type="Gene3D" id="3.30.1330.230">
    <property type="match status" value="1"/>
</dbReference>
<accession>A0A8T4IKE7</accession>
<dbReference type="InterPro" id="IPR027624">
    <property type="entry name" value="TOMM_cyclo_SagD"/>
</dbReference>
<dbReference type="Proteomes" id="UP000675554">
    <property type="component" value="Unassembled WGS sequence"/>
</dbReference>
<dbReference type="NCBIfam" id="TIGR03604">
    <property type="entry name" value="TOMM_cyclo_SagD"/>
    <property type="match status" value="1"/>
</dbReference>
<name>A0A8T4IKE7_9ACTN</name>
<dbReference type="Pfam" id="PF02624">
    <property type="entry name" value="YcaO"/>
    <property type="match status" value="1"/>
</dbReference>
<organism evidence="3 4">
    <name type="scientific">Streptomyces daliensis</name>
    <dbReference type="NCBI Taxonomy" id="299421"/>
    <lineage>
        <taxon>Bacteria</taxon>
        <taxon>Bacillati</taxon>
        <taxon>Actinomycetota</taxon>
        <taxon>Actinomycetes</taxon>
        <taxon>Kitasatosporales</taxon>
        <taxon>Streptomycetaceae</taxon>
        <taxon>Streptomyces</taxon>
    </lineage>
</organism>
<keyword evidence="4" id="KW-1185">Reference proteome</keyword>
<feature type="compositionally biased region" description="Basic and acidic residues" evidence="1">
    <location>
        <begin position="108"/>
        <end position="125"/>
    </location>
</feature>
<dbReference type="NCBIfam" id="TIGR03882">
    <property type="entry name" value="cyclo_dehyd_2"/>
    <property type="match status" value="1"/>
</dbReference>
<dbReference type="Gene3D" id="3.30.160.660">
    <property type="match status" value="1"/>
</dbReference>
<reference evidence="3" key="1">
    <citation type="submission" date="2021-04" db="EMBL/GenBank/DDBJ databases">
        <title>Sequencing of actinobacteria type strains.</title>
        <authorList>
            <person name="Nguyen G.-S."/>
            <person name="Wentzel A."/>
        </authorList>
    </citation>
    <scope>NUCLEOTIDE SEQUENCE</scope>
    <source>
        <strain evidence="3">DSM 42095</strain>
    </source>
</reference>
<dbReference type="PANTHER" id="PTHR37809">
    <property type="entry name" value="RIBOSOMAL PROTEIN S12 METHYLTHIOTRANSFERASE ACCESSORY FACTOR YCAO"/>
    <property type="match status" value="1"/>
</dbReference>
<sequence>MAPPPARTTPRSDVRLVRRGDHLYVCTSTGTFRVATTGAAGDSDAVPLDALPEHVLEGLRRRGLVRDGEEGLSHPLYDRPAPPGTVTVADGPLGDHVAALLSRAGLRTVREDPGGNGGADRRRETTTATEAAATAATAPTDAAVLPLSAPEPALVRWTRTAIERNMPLVVHLSTPSRLLFATLRPPHTACPLCLVRRIRANHTWQAVAGLPLDALMGAAHDDAWPTATVAAGLLAHEVLTLGGPGPAPDSAVLTEVDHRSLERVQHATFHTPGCPACSSHTVHTVPPPEGGRGRDTPADDTGTDGVDVRESWERMRGAVDPLTGLVLELRVDETEAPGGTTYARTAGRTATKWFSPVSAEARGGAVKGDPVLARVCAVGETMERYAAGVYDPARLVRATFASLGDEAIDPRTLPLGSDKEYAAHTRYGPFVPDTEIDWVPGRSLTTGRTRYVPACAVYLPYRFPRGHKAWFDPISTGLAAGSGYHHAVLAGLLEVLERDATVVFWENRLVLPTLDLEGLEEGPERRIVQRLRSEGVQLTCKDLTTDLGVPVVGVRLVEGTRERPVVVHSARADLDPRAALLGALEEACLGRAGTRTWCAQLDAGARIPGPDDLLDSLRDFSLYYWAPERFRHLAFWEDGPLRPVAEARPSEGFRADIDEAVRRLDARGYEPVSVDITPIDVAECGVSVVRTLVPGLCPITLRSDFHRRGGPRVRQAPLDMGVRERALTEDELNPLPLPFL</sequence>